<sequence length="216" mass="25815">MKSKMLLIISFLLIISACTNNDNESSNDQEGFQETEDMETLIATNKKLVEQLEKELDEKDQYNERIKDLEEENKQLKDDVLTYKQQAIESDEEHQQELELRNELDQSARELFQYMHERNHTELERLTASNISVQEENDVLEVTDEEDNIRTFHYMQLNNMVYIRQRSFSLDMSQETFVTEYEFYTHTDDSFLFEGAIELVYTDEDGWKLSSIRYIQ</sequence>
<dbReference type="EMBL" id="FOGT01000005">
    <property type="protein sequence ID" value="SER93324.1"/>
    <property type="molecule type" value="Genomic_DNA"/>
</dbReference>
<dbReference type="OrthoDB" id="2883880at2"/>
<dbReference type="STRING" id="1601833.SAMN05518684_105171"/>
<dbReference type="AlphaFoldDB" id="A0A1H9T8Q9"/>
<feature type="signal peptide" evidence="2">
    <location>
        <begin position="1"/>
        <end position="21"/>
    </location>
</feature>
<dbReference type="PROSITE" id="PS51257">
    <property type="entry name" value="PROKAR_LIPOPROTEIN"/>
    <property type="match status" value="1"/>
</dbReference>
<evidence type="ECO:0000256" key="1">
    <source>
        <dbReference type="SAM" id="Coils"/>
    </source>
</evidence>
<keyword evidence="4" id="KW-1185">Reference proteome</keyword>
<organism evidence="3 4">
    <name type="scientific">Salipaludibacillus aurantiacus</name>
    <dbReference type="NCBI Taxonomy" id="1601833"/>
    <lineage>
        <taxon>Bacteria</taxon>
        <taxon>Bacillati</taxon>
        <taxon>Bacillota</taxon>
        <taxon>Bacilli</taxon>
        <taxon>Bacillales</taxon>
        <taxon>Bacillaceae</taxon>
    </lineage>
</organism>
<evidence type="ECO:0000313" key="3">
    <source>
        <dbReference type="EMBL" id="SER93324.1"/>
    </source>
</evidence>
<dbReference type="Proteomes" id="UP000198571">
    <property type="component" value="Unassembled WGS sequence"/>
</dbReference>
<reference evidence="4" key="1">
    <citation type="submission" date="2016-10" db="EMBL/GenBank/DDBJ databases">
        <authorList>
            <person name="Varghese N."/>
            <person name="Submissions S."/>
        </authorList>
    </citation>
    <scope>NUCLEOTIDE SEQUENCE [LARGE SCALE GENOMIC DNA]</scope>
    <source>
        <strain evidence="4">S9</strain>
    </source>
</reference>
<name>A0A1H9T8Q9_9BACI</name>
<protein>
    <submittedName>
        <fullName evidence="3">Uncharacterized protein</fullName>
    </submittedName>
</protein>
<evidence type="ECO:0000256" key="2">
    <source>
        <dbReference type="SAM" id="SignalP"/>
    </source>
</evidence>
<evidence type="ECO:0000313" key="4">
    <source>
        <dbReference type="Proteomes" id="UP000198571"/>
    </source>
</evidence>
<feature type="coiled-coil region" evidence="1">
    <location>
        <begin position="35"/>
        <end position="86"/>
    </location>
</feature>
<feature type="chain" id="PRO_5039067517" evidence="2">
    <location>
        <begin position="22"/>
        <end position="216"/>
    </location>
</feature>
<proteinExistence type="predicted"/>
<accession>A0A1H9T8Q9</accession>
<keyword evidence="2" id="KW-0732">Signal</keyword>
<dbReference type="RefSeq" id="WP_093049904.1">
    <property type="nucleotide sequence ID" value="NZ_FOGT01000005.1"/>
</dbReference>
<gene>
    <name evidence="3" type="ORF">SAMN05518684_105171</name>
</gene>
<keyword evidence="1" id="KW-0175">Coiled coil</keyword>